<organism evidence="1 2">
    <name type="scientific">Shewanella putrefaciens</name>
    <name type="common">Pseudomonas putrefaciens</name>
    <dbReference type="NCBI Taxonomy" id="24"/>
    <lineage>
        <taxon>Bacteria</taxon>
        <taxon>Pseudomonadati</taxon>
        <taxon>Pseudomonadota</taxon>
        <taxon>Gammaproteobacteria</taxon>
        <taxon>Alteromonadales</taxon>
        <taxon>Shewanellaceae</taxon>
        <taxon>Shewanella</taxon>
    </lineage>
</organism>
<reference evidence="1 2" key="1">
    <citation type="submission" date="2021-08" db="EMBL/GenBank/DDBJ databases">
        <title>Shewanella putrefaciens YZ-J, complete genome.</title>
        <authorList>
            <person name="Yi Z."/>
        </authorList>
    </citation>
    <scope>NUCLEOTIDE SEQUENCE [LARGE SCALE GENOMIC DNA]</scope>
    <source>
        <strain evidence="1 2">YZ-J</strain>
    </source>
</reference>
<sequence>MRGSSFWLLSYSLLELPRTLLWIPAFAGMTKEPVNSKAVILAHVGIQLLAFESLGFKTPKTLLWIPACAGMTKEPVNNKVVILANDCMVKFVPYKI</sequence>
<dbReference type="RefSeq" id="WP_025008758.1">
    <property type="nucleotide sequence ID" value="NZ_BMPK01000008.1"/>
</dbReference>
<proteinExistence type="predicted"/>
<evidence type="ECO:0000313" key="1">
    <source>
        <dbReference type="EMBL" id="QYX71626.1"/>
    </source>
</evidence>
<gene>
    <name evidence="1" type="ORF">K3G22_12660</name>
</gene>
<name>A0ABX8X8V3_SHEPU</name>
<dbReference type="Proteomes" id="UP000827084">
    <property type="component" value="Chromosome"/>
</dbReference>
<protein>
    <submittedName>
        <fullName evidence="1">Uncharacterized protein</fullName>
    </submittedName>
</protein>
<accession>A0ABX8X8V3</accession>
<dbReference type="EMBL" id="CP080635">
    <property type="protein sequence ID" value="QYX71626.1"/>
    <property type="molecule type" value="Genomic_DNA"/>
</dbReference>
<evidence type="ECO:0000313" key="2">
    <source>
        <dbReference type="Proteomes" id="UP000827084"/>
    </source>
</evidence>
<dbReference type="GeneID" id="67444127"/>
<keyword evidence="2" id="KW-1185">Reference proteome</keyword>